<accession>A0A4Q2V805</accession>
<sequence length="71" mass="8041">MHPTQKVITDTNKSPLIQVLALMFLVIFLLSCSVRIGTKIRMIKTLRVDDILTIAATVCRDLIARSMKRDL</sequence>
<comment type="caution">
    <text evidence="2">The sequence shown here is derived from an EMBL/GenBank/DDBJ whole genome shotgun (WGS) entry which is preliminary data.</text>
</comment>
<proteinExistence type="predicted"/>
<dbReference type="PROSITE" id="PS51257">
    <property type="entry name" value="PROKAR_LIPOPROTEIN"/>
    <property type="match status" value="1"/>
</dbReference>
<gene>
    <name evidence="2" type="ORF">BFJ63_vAg17032</name>
</gene>
<name>A0A4Q2V805_FUSOX</name>
<reference evidence="2 3" key="1">
    <citation type="submission" date="2016-12" db="EMBL/GenBank/DDBJ databases">
        <title>Draft genome sequence of Fusarium oxysporum causing rot on Narcissus.</title>
        <authorList>
            <person name="Armitage A.D."/>
            <person name="Taylor A."/>
            <person name="Clarkson J.P."/>
            <person name="Harrison R.J."/>
            <person name="Jackson A.C."/>
        </authorList>
    </citation>
    <scope>NUCLEOTIDE SEQUENCE [LARGE SCALE GENOMIC DNA]</scope>
    <source>
        <strain evidence="2 3">N139</strain>
    </source>
</reference>
<dbReference type="EMBL" id="MQTW01000441">
    <property type="protein sequence ID" value="RYC80077.1"/>
    <property type="molecule type" value="Genomic_DNA"/>
</dbReference>
<keyword evidence="1" id="KW-0812">Transmembrane</keyword>
<organism evidence="2 3">
    <name type="scientific">Fusarium oxysporum f. sp. narcissi</name>
    <dbReference type="NCBI Taxonomy" id="451672"/>
    <lineage>
        <taxon>Eukaryota</taxon>
        <taxon>Fungi</taxon>
        <taxon>Dikarya</taxon>
        <taxon>Ascomycota</taxon>
        <taxon>Pezizomycotina</taxon>
        <taxon>Sordariomycetes</taxon>
        <taxon>Hypocreomycetidae</taxon>
        <taxon>Hypocreales</taxon>
        <taxon>Nectriaceae</taxon>
        <taxon>Fusarium</taxon>
        <taxon>Fusarium oxysporum species complex</taxon>
    </lineage>
</organism>
<evidence type="ECO:0000313" key="2">
    <source>
        <dbReference type="EMBL" id="RYC80077.1"/>
    </source>
</evidence>
<dbReference type="Proteomes" id="UP000290540">
    <property type="component" value="Unassembled WGS sequence"/>
</dbReference>
<evidence type="ECO:0000256" key="1">
    <source>
        <dbReference type="SAM" id="Phobius"/>
    </source>
</evidence>
<feature type="transmembrane region" description="Helical" evidence="1">
    <location>
        <begin position="16"/>
        <end position="37"/>
    </location>
</feature>
<keyword evidence="1" id="KW-1133">Transmembrane helix</keyword>
<protein>
    <submittedName>
        <fullName evidence="2">Uncharacterized protein</fullName>
    </submittedName>
</protein>
<dbReference type="AlphaFoldDB" id="A0A4Q2V805"/>
<keyword evidence="1" id="KW-0472">Membrane</keyword>
<evidence type="ECO:0000313" key="3">
    <source>
        <dbReference type="Proteomes" id="UP000290540"/>
    </source>
</evidence>